<dbReference type="EMBL" id="AWGJ01000008">
    <property type="protein sequence ID" value="ODN76513.1"/>
    <property type="molecule type" value="Genomic_DNA"/>
</dbReference>
<keyword evidence="2" id="KW-1185">Reference proteome</keyword>
<reference evidence="1 2" key="1">
    <citation type="submission" date="2016-06" db="EMBL/GenBank/DDBJ databases">
        <title>Evolution of pathogenesis and genome organization in the Tremellales.</title>
        <authorList>
            <person name="Cuomo C."/>
            <person name="Litvintseva A."/>
            <person name="Heitman J."/>
            <person name="Chen Y."/>
            <person name="Sun S."/>
            <person name="Springer D."/>
            <person name="Dromer F."/>
            <person name="Young S."/>
            <person name="Zeng Q."/>
            <person name="Chapman S."/>
            <person name="Gujja S."/>
            <person name="Saif S."/>
            <person name="Birren B."/>
        </authorList>
    </citation>
    <scope>NUCLEOTIDE SEQUENCE [LARGE SCALE GENOMIC DNA]</scope>
    <source>
        <strain evidence="1 2">CBS 6039</strain>
    </source>
</reference>
<evidence type="ECO:0000313" key="2">
    <source>
        <dbReference type="Proteomes" id="UP000094065"/>
    </source>
</evidence>
<proteinExistence type="predicted"/>
<name>A0A1E3HJJ7_9TREE</name>
<gene>
    <name evidence="1" type="ORF">L202_05180</name>
</gene>
<evidence type="ECO:0000313" key="1">
    <source>
        <dbReference type="EMBL" id="ODN76513.1"/>
    </source>
</evidence>
<organism evidence="1 2">
    <name type="scientific">Cryptococcus amylolentus CBS 6039</name>
    <dbReference type="NCBI Taxonomy" id="1295533"/>
    <lineage>
        <taxon>Eukaryota</taxon>
        <taxon>Fungi</taxon>
        <taxon>Dikarya</taxon>
        <taxon>Basidiomycota</taxon>
        <taxon>Agaricomycotina</taxon>
        <taxon>Tremellomycetes</taxon>
        <taxon>Tremellales</taxon>
        <taxon>Cryptococcaceae</taxon>
        <taxon>Cryptococcus</taxon>
    </lineage>
</organism>
<dbReference type="OrthoDB" id="10338046at2759"/>
<comment type="caution">
    <text evidence="1">The sequence shown here is derived from an EMBL/GenBank/DDBJ whole genome shotgun (WGS) entry which is preliminary data.</text>
</comment>
<protein>
    <submittedName>
        <fullName evidence="1">Uncharacterized protein</fullName>
    </submittedName>
</protein>
<dbReference type="Proteomes" id="UP000094065">
    <property type="component" value="Unassembled WGS sequence"/>
</dbReference>
<accession>A0A1E3HJJ7</accession>
<dbReference type="RefSeq" id="XP_018991887.1">
    <property type="nucleotide sequence ID" value="XM_019139396.1"/>
</dbReference>
<sequence length="195" mass="21843">MTFVIMNNNTNSEKEFPPSYESHRFDDSSSVYVDYVGYEDYEDESDDVSEQAELALLISARNVPNGLILTCVQNGNWFLGSHFSAAHTHIYVCRNPSTISPAAHSTVASLTSILELAYQPSLHESPKWVAGKLEDDIKWLKGSIDKFSGFTHVRFEDRRAYYKAVQAVKAATGTCRDPKDREVELIFPGGVRVEA</sequence>
<dbReference type="GeneID" id="30156489"/>
<dbReference type="AlphaFoldDB" id="A0A1E3HJJ7"/>